<keyword evidence="1" id="KW-0812">Transmembrane</keyword>
<evidence type="ECO:0000313" key="2">
    <source>
        <dbReference type="EMBL" id="MBC5679720.1"/>
    </source>
</evidence>
<keyword evidence="1" id="KW-1133">Transmembrane helix</keyword>
<keyword evidence="1" id="KW-0472">Membrane</keyword>
<dbReference type="RefSeq" id="WP_186835979.1">
    <property type="nucleotide sequence ID" value="NZ_JACOPD010000001.1"/>
</dbReference>
<comment type="caution">
    <text evidence="2">The sequence shown here is derived from an EMBL/GenBank/DDBJ whole genome shotgun (WGS) entry which is preliminary data.</text>
</comment>
<evidence type="ECO:0000256" key="1">
    <source>
        <dbReference type="SAM" id="Phobius"/>
    </source>
</evidence>
<sequence length="104" mass="11757">MTILSTLAANAAMFACEIDFNDAEAHAGTSFVPFLGFMVFLIGLVFCFIGIVKINDAKKQWYLFYDNRDKDDRKQPKYAKEKKTGIIFVVIGVVCMIASFIIMR</sequence>
<evidence type="ECO:0000313" key="3">
    <source>
        <dbReference type="Proteomes" id="UP000628463"/>
    </source>
</evidence>
<dbReference type="Proteomes" id="UP000628463">
    <property type="component" value="Unassembled WGS sequence"/>
</dbReference>
<feature type="transmembrane region" description="Helical" evidence="1">
    <location>
        <begin position="30"/>
        <end position="52"/>
    </location>
</feature>
<name>A0ABR7FYG9_9FIRM</name>
<dbReference type="EMBL" id="JACOPD010000001">
    <property type="protein sequence ID" value="MBC5679720.1"/>
    <property type="molecule type" value="Genomic_DNA"/>
</dbReference>
<gene>
    <name evidence="2" type="ORF">H8S01_01915</name>
</gene>
<reference evidence="2 3" key="1">
    <citation type="submission" date="2020-08" db="EMBL/GenBank/DDBJ databases">
        <title>Genome public.</title>
        <authorList>
            <person name="Liu C."/>
            <person name="Sun Q."/>
        </authorList>
    </citation>
    <scope>NUCLEOTIDE SEQUENCE [LARGE SCALE GENOMIC DNA]</scope>
    <source>
        <strain evidence="2 3">NSJ-43</strain>
    </source>
</reference>
<keyword evidence="3" id="KW-1185">Reference proteome</keyword>
<accession>A0ABR7FYG9</accession>
<feature type="transmembrane region" description="Helical" evidence="1">
    <location>
        <begin position="84"/>
        <end position="103"/>
    </location>
</feature>
<organism evidence="2 3">
    <name type="scientific">Lachnospira hominis</name>
    <name type="common">ex Liu et al. 2021</name>
    <dbReference type="NCBI Taxonomy" id="2763051"/>
    <lineage>
        <taxon>Bacteria</taxon>
        <taxon>Bacillati</taxon>
        <taxon>Bacillota</taxon>
        <taxon>Clostridia</taxon>
        <taxon>Lachnospirales</taxon>
        <taxon>Lachnospiraceae</taxon>
        <taxon>Lachnospira</taxon>
    </lineage>
</organism>
<protein>
    <recommendedName>
        <fullName evidence="4">DUF3899 domain-containing protein</fullName>
    </recommendedName>
</protein>
<evidence type="ECO:0008006" key="4">
    <source>
        <dbReference type="Google" id="ProtNLM"/>
    </source>
</evidence>
<proteinExistence type="predicted"/>